<keyword evidence="1" id="KW-0812">Transmembrane</keyword>
<dbReference type="Proteomes" id="UP000199512">
    <property type="component" value="Unassembled WGS sequence"/>
</dbReference>
<feature type="transmembrane region" description="Helical" evidence="1">
    <location>
        <begin position="69"/>
        <end position="88"/>
    </location>
</feature>
<organism evidence="2 3">
    <name type="scientific">Peptostreptococcus russellii</name>
    <dbReference type="NCBI Taxonomy" id="215200"/>
    <lineage>
        <taxon>Bacteria</taxon>
        <taxon>Bacillati</taxon>
        <taxon>Bacillota</taxon>
        <taxon>Clostridia</taxon>
        <taxon>Peptostreptococcales</taxon>
        <taxon>Peptostreptococcaceae</taxon>
        <taxon>Peptostreptococcus</taxon>
    </lineage>
</organism>
<evidence type="ECO:0000313" key="2">
    <source>
        <dbReference type="EMBL" id="SEN68585.1"/>
    </source>
</evidence>
<evidence type="ECO:0000313" key="3">
    <source>
        <dbReference type="Proteomes" id="UP000199512"/>
    </source>
</evidence>
<proteinExistence type="predicted"/>
<dbReference type="RefSeq" id="WP_091975654.1">
    <property type="nucleotide sequence ID" value="NZ_CAUWDX010000044.1"/>
</dbReference>
<sequence length="166" mass="19871">MKLFDKKTNEEKKKINNNIKISEKEFVGKNFEYYEPLFKDFEKNGKKRTFNLPSLFIAPYWYIYRKMTFTGAFIIGIQVILATLAYFLRTPLWIGVYIASFLIYLRTAFYGNYDYYKRIQDLKKDSNNIDDKFKDRFLKDKSGVDVYMTVCWIVGSIIIYAFALFM</sequence>
<evidence type="ECO:0008006" key="4">
    <source>
        <dbReference type="Google" id="ProtNLM"/>
    </source>
</evidence>
<dbReference type="EMBL" id="FODF01000008">
    <property type="protein sequence ID" value="SEN68585.1"/>
    <property type="molecule type" value="Genomic_DNA"/>
</dbReference>
<accession>A0A1H8IK04</accession>
<dbReference type="AlphaFoldDB" id="A0A1H8IK04"/>
<feature type="transmembrane region" description="Helical" evidence="1">
    <location>
        <begin position="144"/>
        <end position="165"/>
    </location>
</feature>
<dbReference type="OrthoDB" id="1749742at2"/>
<keyword evidence="1" id="KW-1133">Transmembrane helix</keyword>
<reference evidence="2 3" key="1">
    <citation type="submission" date="2016-10" db="EMBL/GenBank/DDBJ databases">
        <authorList>
            <person name="de Groot N.N."/>
        </authorList>
    </citation>
    <scope>NUCLEOTIDE SEQUENCE [LARGE SCALE GENOMIC DNA]</scope>
    <source>
        <strain evidence="2 3">Calf135</strain>
    </source>
</reference>
<keyword evidence="1" id="KW-0472">Membrane</keyword>
<evidence type="ECO:0000256" key="1">
    <source>
        <dbReference type="SAM" id="Phobius"/>
    </source>
</evidence>
<protein>
    <recommendedName>
        <fullName evidence="4">DUF2628 domain-containing protein</fullName>
    </recommendedName>
</protein>
<dbReference type="InterPro" id="IPR024399">
    <property type="entry name" value="DUF2628"/>
</dbReference>
<name>A0A1H8IK04_9FIRM</name>
<dbReference type="Pfam" id="PF10947">
    <property type="entry name" value="DUF2628"/>
    <property type="match status" value="1"/>
</dbReference>
<feature type="transmembrane region" description="Helical" evidence="1">
    <location>
        <begin position="94"/>
        <end position="113"/>
    </location>
</feature>
<keyword evidence="3" id="KW-1185">Reference proteome</keyword>
<gene>
    <name evidence="2" type="ORF">SAMN05216454_10842</name>
</gene>
<dbReference type="STRING" id="215200.SAMN05216454_10842"/>